<proteinExistence type="predicted"/>
<organism evidence="1">
    <name type="scientific">hydrothermal vent metagenome</name>
    <dbReference type="NCBI Taxonomy" id="652676"/>
    <lineage>
        <taxon>unclassified sequences</taxon>
        <taxon>metagenomes</taxon>
        <taxon>ecological metagenomes</taxon>
    </lineage>
</organism>
<dbReference type="EMBL" id="UOFQ01000090">
    <property type="protein sequence ID" value="VAW88166.1"/>
    <property type="molecule type" value="Genomic_DNA"/>
</dbReference>
<dbReference type="AlphaFoldDB" id="A0A3B1A5I5"/>
<reference evidence="1" key="1">
    <citation type="submission" date="2018-06" db="EMBL/GenBank/DDBJ databases">
        <authorList>
            <person name="Zhirakovskaya E."/>
        </authorList>
    </citation>
    <scope>NUCLEOTIDE SEQUENCE</scope>
</reference>
<name>A0A3B1A5I5_9ZZZZ</name>
<accession>A0A3B1A5I5</accession>
<evidence type="ECO:0000313" key="1">
    <source>
        <dbReference type="EMBL" id="VAW88166.1"/>
    </source>
</evidence>
<sequence>MKMLEIREIAREMGLKSGRLNKVKLIRTIQLDEGNFDCFGSAGAGECDQTLCKWREDCLPAVKKRRG</sequence>
<protein>
    <recommendedName>
        <fullName evidence="2">SAP domain-containing protein</fullName>
    </recommendedName>
</protein>
<evidence type="ECO:0008006" key="2">
    <source>
        <dbReference type="Google" id="ProtNLM"/>
    </source>
</evidence>
<gene>
    <name evidence="1" type="ORF">MNBD_GAMMA17-1719</name>
</gene>